<dbReference type="Proteomes" id="UP000503313">
    <property type="component" value="Chromosome"/>
</dbReference>
<dbReference type="AlphaFoldDB" id="A0AAE7BDI9"/>
<dbReference type="RefSeq" id="WP_129012074.1">
    <property type="nucleotide sequence ID" value="NZ_CP053835.1"/>
</dbReference>
<evidence type="ECO:0000313" key="1">
    <source>
        <dbReference type="EMBL" id="QKF77336.1"/>
    </source>
</evidence>
<protein>
    <submittedName>
        <fullName evidence="1">Uncharacterized protein</fullName>
    </submittedName>
</protein>
<evidence type="ECO:0000313" key="2">
    <source>
        <dbReference type="Proteomes" id="UP000503313"/>
    </source>
</evidence>
<sequence>MILKFTINEKDEKIKEANNKYLETYKTCKNFEDLYKDSEKKLSAIEKEKDKKITILETKLEFLAPKTVTEKEEKK</sequence>
<organism evidence="1 2">
    <name type="scientific">Arcobacter defluvii</name>
    <dbReference type="NCBI Taxonomy" id="873191"/>
    <lineage>
        <taxon>Bacteria</taxon>
        <taxon>Pseudomonadati</taxon>
        <taxon>Campylobacterota</taxon>
        <taxon>Epsilonproteobacteria</taxon>
        <taxon>Campylobacterales</taxon>
        <taxon>Arcobacteraceae</taxon>
        <taxon>Arcobacter</taxon>
    </lineage>
</organism>
<keyword evidence="2" id="KW-1185">Reference proteome</keyword>
<accession>A0AAE7BDI9</accession>
<dbReference type="KEGG" id="adz:ADFLV_1304"/>
<gene>
    <name evidence="1" type="ORF">ADFLV_1304</name>
</gene>
<proteinExistence type="predicted"/>
<name>A0AAE7BDI9_9BACT</name>
<dbReference type="EMBL" id="CP053835">
    <property type="protein sequence ID" value="QKF77336.1"/>
    <property type="molecule type" value="Genomic_DNA"/>
</dbReference>
<reference evidence="1 2" key="1">
    <citation type="submission" date="2020-05" db="EMBL/GenBank/DDBJ databases">
        <title>Complete genome sequencing of Campylobacter and Arcobacter type strains.</title>
        <authorList>
            <person name="Miller W.G."/>
            <person name="Yee E."/>
        </authorList>
    </citation>
    <scope>NUCLEOTIDE SEQUENCE [LARGE SCALE GENOMIC DNA]</scope>
    <source>
        <strain evidence="1 2">LMG 25694</strain>
    </source>
</reference>